<dbReference type="GO" id="GO:0009523">
    <property type="term" value="C:photosystem II"/>
    <property type="evidence" value="ECO:0007669"/>
    <property type="project" value="UniProtKB-KW"/>
</dbReference>
<name>A0A8J4EYB7_9CHLO</name>
<evidence type="ECO:0000313" key="7">
    <source>
        <dbReference type="EMBL" id="GIL53115.1"/>
    </source>
</evidence>
<organism evidence="7 8">
    <name type="scientific">Volvox africanus</name>
    <dbReference type="NCBI Taxonomy" id="51714"/>
    <lineage>
        <taxon>Eukaryota</taxon>
        <taxon>Viridiplantae</taxon>
        <taxon>Chlorophyta</taxon>
        <taxon>core chlorophytes</taxon>
        <taxon>Chlorophyceae</taxon>
        <taxon>CS clade</taxon>
        <taxon>Chlamydomonadales</taxon>
        <taxon>Volvocaceae</taxon>
        <taxon>Volvox</taxon>
    </lineage>
</organism>
<evidence type="ECO:0000256" key="2">
    <source>
        <dbReference type="ARBA" id="ARBA00022692"/>
    </source>
</evidence>
<dbReference type="EMBL" id="BNCO01000014">
    <property type="protein sequence ID" value="GIL53115.1"/>
    <property type="molecule type" value="Genomic_DNA"/>
</dbReference>
<evidence type="ECO:0000256" key="1">
    <source>
        <dbReference type="ARBA" id="ARBA00022531"/>
    </source>
</evidence>
<keyword evidence="3 6" id="KW-1133">Transmembrane helix</keyword>
<keyword evidence="1" id="KW-0602">Photosynthesis</keyword>
<evidence type="ECO:0000256" key="4">
    <source>
        <dbReference type="ARBA" id="ARBA00023136"/>
    </source>
</evidence>
<dbReference type="Proteomes" id="UP000747399">
    <property type="component" value="Unassembled WGS sequence"/>
</dbReference>
<dbReference type="Pfam" id="PF06596">
    <property type="entry name" value="PsbX"/>
    <property type="match status" value="1"/>
</dbReference>
<evidence type="ECO:0000313" key="8">
    <source>
        <dbReference type="Proteomes" id="UP000747399"/>
    </source>
</evidence>
<dbReference type="InterPro" id="IPR009518">
    <property type="entry name" value="PSII_PsbX"/>
</dbReference>
<keyword evidence="4 6" id="KW-0472">Membrane</keyword>
<evidence type="ECO:0000256" key="3">
    <source>
        <dbReference type="ARBA" id="ARBA00022989"/>
    </source>
</evidence>
<dbReference type="GO" id="GO:0015979">
    <property type="term" value="P:photosynthesis"/>
    <property type="evidence" value="ECO:0007669"/>
    <property type="project" value="UniProtKB-KW"/>
</dbReference>
<feature type="transmembrane region" description="Helical" evidence="6">
    <location>
        <begin position="107"/>
        <end position="128"/>
    </location>
</feature>
<reference evidence="7" key="1">
    <citation type="journal article" date="2021" name="Proc. Natl. Acad. Sci. U.S.A.">
        <title>Three genomes in the algal genus Volvox reveal the fate of a haploid sex-determining region after a transition to homothallism.</title>
        <authorList>
            <person name="Yamamoto K."/>
            <person name="Hamaji T."/>
            <person name="Kawai-Toyooka H."/>
            <person name="Matsuzaki R."/>
            <person name="Takahashi F."/>
            <person name="Nishimura Y."/>
            <person name="Kawachi M."/>
            <person name="Noguchi H."/>
            <person name="Minakuchi Y."/>
            <person name="Umen J.G."/>
            <person name="Toyoda A."/>
            <person name="Nozaki H."/>
        </authorList>
    </citation>
    <scope>NUCLEOTIDE SEQUENCE</scope>
    <source>
        <strain evidence="7">NIES-3780</strain>
    </source>
</reference>
<comment type="caution">
    <text evidence="7">The sequence shown here is derived from an EMBL/GenBank/DDBJ whole genome shotgun (WGS) entry which is preliminary data.</text>
</comment>
<sequence>MPFYRCDSSDCIQHPTRTSQAPFAFYNFLASKMAAVCVSQKAVVVRPAATRRVAVARPAARLVVRASAEPAQISKKALVAGLSAASAATLALPSIAEAAVTPSLRNFLYSLVAGGVVLGGIAVAITAVSKFDSVKRD</sequence>
<accession>A0A8J4EYB7</accession>
<keyword evidence="2 6" id="KW-0812">Transmembrane</keyword>
<protein>
    <submittedName>
        <fullName evidence="7">Uncharacterized protein</fullName>
    </submittedName>
</protein>
<keyword evidence="8" id="KW-1185">Reference proteome</keyword>
<gene>
    <name evidence="7" type="ORF">Vafri_8800</name>
</gene>
<keyword evidence="5" id="KW-0604">Photosystem II</keyword>
<dbReference type="PANTHER" id="PTHR34455">
    <property type="entry name" value="OS07G0673550 PROTEIN"/>
    <property type="match status" value="1"/>
</dbReference>
<dbReference type="AlphaFoldDB" id="A0A8J4EYB7"/>
<evidence type="ECO:0000256" key="5">
    <source>
        <dbReference type="ARBA" id="ARBA00023276"/>
    </source>
</evidence>
<evidence type="ECO:0000256" key="6">
    <source>
        <dbReference type="SAM" id="Phobius"/>
    </source>
</evidence>
<dbReference type="Gene3D" id="1.20.5.510">
    <property type="entry name" value="Single helix bin"/>
    <property type="match status" value="1"/>
</dbReference>
<dbReference type="PANTHER" id="PTHR34455:SF1">
    <property type="entry name" value="OS07G0673550 PROTEIN"/>
    <property type="match status" value="1"/>
</dbReference>
<proteinExistence type="predicted"/>